<dbReference type="Pfam" id="PF00581">
    <property type="entry name" value="Rhodanese"/>
    <property type="match status" value="1"/>
</dbReference>
<accession>A0A6B2R4C8</accession>
<dbReference type="PANTHER" id="PTHR43031:SF1">
    <property type="entry name" value="PYRIDINE NUCLEOTIDE-DISULPHIDE OXIDOREDUCTASE"/>
    <property type="match status" value="1"/>
</dbReference>
<protein>
    <submittedName>
        <fullName evidence="2">Rhodanese-like domain-containing protein</fullName>
    </submittedName>
</protein>
<dbReference type="SMART" id="SM00450">
    <property type="entry name" value="RHOD"/>
    <property type="match status" value="1"/>
</dbReference>
<gene>
    <name evidence="2" type="ORF">G3I67_03370</name>
</gene>
<dbReference type="PANTHER" id="PTHR43031">
    <property type="entry name" value="FAD-DEPENDENT OXIDOREDUCTASE"/>
    <property type="match status" value="1"/>
</dbReference>
<name>A0A6B2R4C8_9BURK</name>
<dbReference type="InterPro" id="IPR036873">
    <property type="entry name" value="Rhodanese-like_dom_sf"/>
</dbReference>
<dbReference type="Gene3D" id="3.40.250.10">
    <property type="entry name" value="Rhodanese-like domain"/>
    <property type="match status" value="1"/>
</dbReference>
<evidence type="ECO:0000259" key="1">
    <source>
        <dbReference type="PROSITE" id="PS50206"/>
    </source>
</evidence>
<feature type="domain" description="Rhodanese" evidence="1">
    <location>
        <begin position="26"/>
        <end position="114"/>
    </location>
</feature>
<reference evidence="2" key="1">
    <citation type="submission" date="2020-02" db="EMBL/GenBank/DDBJ databases">
        <authorList>
            <person name="Chen W.-M."/>
        </authorList>
    </citation>
    <scope>NUCLEOTIDE SEQUENCE</scope>
    <source>
        <strain evidence="2">NBD-18</strain>
    </source>
</reference>
<dbReference type="SUPFAM" id="SSF52821">
    <property type="entry name" value="Rhodanese/Cell cycle control phosphatase"/>
    <property type="match status" value="1"/>
</dbReference>
<dbReference type="InterPro" id="IPR001763">
    <property type="entry name" value="Rhodanese-like_dom"/>
</dbReference>
<proteinExistence type="predicted"/>
<dbReference type="InterPro" id="IPR050229">
    <property type="entry name" value="GlpE_sulfurtransferase"/>
</dbReference>
<dbReference type="PROSITE" id="PS50206">
    <property type="entry name" value="RHODANESE_3"/>
    <property type="match status" value="1"/>
</dbReference>
<dbReference type="CDD" id="cd00158">
    <property type="entry name" value="RHOD"/>
    <property type="match status" value="1"/>
</dbReference>
<dbReference type="AlphaFoldDB" id="A0A6B2R4C8"/>
<dbReference type="EMBL" id="JAAGRN010000002">
    <property type="protein sequence ID" value="NDY82265.1"/>
    <property type="molecule type" value="Genomic_DNA"/>
</dbReference>
<comment type="caution">
    <text evidence="2">The sequence shown here is derived from an EMBL/GenBank/DDBJ whole genome shotgun (WGS) entry which is preliminary data.</text>
</comment>
<organism evidence="2">
    <name type="scientific">Sheuella amnicola</name>
    <dbReference type="NCBI Taxonomy" id="2707330"/>
    <lineage>
        <taxon>Bacteria</taxon>
        <taxon>Pseudomonadati</taxon>
        <taxon>Pseudomonadota</taxon>
        <taxon>Betaproteobacteria</taxon>
        <taxon>Burkholderiales</taxon>
        <taxon>Alcaligenaceae</taxon>
        <taxon>Sheuella</taxon>
    </lineage>
</organism>
<evidence type="ECO:0000313" key="2">
    <source>
        <dbReference type="EMBL" id="NDY82265.1"/>
    </source>
</evidence>
<sequence>MLAWPMLQRGGGSGAVSPSAAVQMMNHQHAVLVDIRGADAFNAGHIPQARHIPLAELDKKVAGLPKNKPVIVVCDQGRSAVGAAKKLRSLGLAEVTVLEGGMRAWSTAGLPVTGNK</sequence>